<keyword evidence="2" id="KW-0802">TPR repeat</keyword>
<dbReference type="Pfam" id="PF13432">
    <property type="entry name" value="TPR_16"/>
    <property type="match status" value="2"/>
</dbReference>
<dbReference type="PANTHER" id="PTHR45586:SF1">
    <property type="entry name" value="LIPOPOLYSACCHARIDE ASSEMBLY PROTEIN B"/>
    <property type="match status" value="1"/>
</dbReference>
<evidence type="ECO:0000313" key="5">
    <source>
        <dbReference type="Proteomes" id="UP000433652"/>
    </source>
</evidence>
<reference evidence="4 5" key="1">
    <citation type="submission" date="2019-12" db="EMBL/GenBank/DDBJ databases">
        <title>Genomic-based taxomic classification of the family Erythrobacteraceae.</title>
        <authorList>
            <person name="Xu L."/>
        </authorList>
    </citation>
    <scope>NUCLEOTIDE SEQUENCE [LARGE SCALE GENOMIC DNA]</scope>
    <source>
        <strain evidence="4 5">MCCC 1K01500</strain>
    </source>
</reference>
<feature type="signal peptide" evidence="3">
    <location>
        <begin position="1"/>
        <end position="23"/>
    </location>
</feature>
<keyword evidence="3" id="KW-0732">Signal</keyword>
<evidence type="ECO:0000256" key="3">
    <source>
        <dbReference type="SAM" id="SignalP"/>
    </source>
</evidence>
<name>A0A6I4ST76_9SPHN</name>
<evidence type="ECO:0000256" key="1">
    <source>
        <dbReference type="ARBA" id="ARBA00022737"/>
    </source>
</evidence>
<dbReference type="RefSeq" id="WP_159792483.1">
    <property type="nucleotide sequence ID" value="NZ_WTYM01000030.1"/>
</dbReference>
<dbReference type="EMBL" id="WTYM01000030">
    <property type="protein sequence ID" value="MXO58729.1"/>
    <property type="molecule type" value="Genomic_DNA"/>
</dbReference>
<dbReference type="InterPro" id="IPR019734">
    <property type="entry name" value="TPR_rpt"/>
</dbReference>
<evidence type="ECO:0000256" key="2">
    <source>
        <dbReference type="ARBA" id="ARBA00022803"/>
    </source>
</evidence>
<dbReference type="Gene3D" id="1.25.40.10">
    <property type="entry name" value="Tetratricopeptide repeat domain"/>
    <property type="match status" value="2"/>
</dbReference>
<keyword evidence="5" id="KW-1185">Reference proteome</keyword>
<dbReference type="Pfam" id="PF13176">
    <property type="entry name" value="TPR_7"/>
    <property type="match status" value="1"/>
</dbReference>
<dbReference type="AlphaFoldDB" id="A0A6I4ST76"/>
<sequence>MTFRPDRIWLALLLACAAIPAVAGQGDDALARARGALDRGDGIAAEIDARKALEQGMPRSAVSAAMGEAYVLQGEDGKALQWLEPADFDQDSAEAGLRALGRLKTDRGEFVEAAEAFNRAIARGAESSGLWVDIARMRYRSGEQHIVGGAINRALALDPRDPEALSMQAQLVRDSRGLVAALPWFERAVETAPDNVGLLGDYAATLGEVGRYKDMLAVVRHMFKLDPGNQQVFFLQAVLAARAGQDNLARRLLWRAGDDSATTPVGLVLSGVLEFRTGHPALAVERFDDLVRMQPDNPTAANLLARALSAAGDLSETAARLEPLARRSDASPYVLTLLARTYEQLGRRADAAPLLDRAARGASAELLPYPVAGDVMAMGYPWGGDSGRAEDGVTQLRRLLGTGQRDAATAVARDLDERFPGAVDIESLNGDTALLTGRPDVALRYYEQAGEVRRTTALVRRVVLAMKMFGEPAAADRFLAGSLALDPGNPILAAQYGRRLTEQGNWPQAVVLLDHAVRLGGGRDPRLLADLAQAQLKTGDIDAALANAREAYRIQRARPEAAAVLAAALAAKGEGGAQVLLAKVKRLGAATGLAAR</sequence>
<keyword evidence="1" id="KW-0677">Repeat</keyword>
<dbReference type="InterPro" id="IPR051012">
    <property type="entry name" value="CellSynth/LPSAsmb/PSIAsmb"/>
</dbReference>
<dbReference type="SMART" id="SM00028">
    <property type="entry name" value="TPR"/>
    <property type="match status" value="5"/>
</dbReference>
<proteinExistence type="predicted"/>
<organism evidence="4 5">
    <name type="scientific">Croceibacterium salegens</name>
    <dbReference type="NCBI Taxonomy" id="1737568"/>
    <lineage>
        <taxon>Bacteria</taxon>
        <taxon>Pseudomonadati</taxon>
        <taxon>Pseudomonadota</taxon>
        <taxon>Alphaproteobacteria</taxon>
        <taxon>Sphingomonadales</taxon>
        <taxon>Erythrobacteraceae</taxon>
        <taxon>Croceibacterium</taxon>
    </lineage>
</organism>
<dbReference type="Proteomes" id="UP000433652">
    <property type="component" value="Unassembled WGS sequence"/>
</dbReference>
<comment type="caution">
    <text evidence="4">The sequence shown here is derived from an EMBL/GenBank/DDBJ whole genome shotgun (WGS) entry which is preliminary data.</text>
</comment>
<gene>
    <name evidence="4" type="ORF">GRI89_04135</name>
</gene>
<evidence type="ECO:0000313" key="4">
    <source>
        <dbReference type="EMBL" id="MXO58729.1"/>
    </source>
</evidence>
<dbReference type="OrthoDB" id="7259535at2"/>
<dbReference type="SUPFAM" id="SSF48452">
    <property type="entry name" value="TPR-like"/>
    <property type="match status" value="2"/>
</dbReference>
<feature type="chain" id="PRO_5026040143" evidence="3">
    <location>
        <begin position="24"/>
        <end position="596"/>
    </location>
</feature>
<dbReference type="PANTHER" id="PTHR45586">
    <property type="entry name" value="TPR REPEAT-CONTAINING PROTEIN PA4667"/>
    <property type="match status" value="1"/>
</dbReference>
<dbReference type="InterPro" id="IPR011990">
    <property type="entry name" value="TPR-like_helical_dom_sf"/>
</dbReference>
<accession>A0A6I4ST76</accession>
<protein>
    <submittedName>
        <fullName evidence="4">Tetratricopeptide repeat protein</fullName>
    </submittedName>
</protein>